<keyword evidence="3 6" id="KW-0815">Transposition</keyword>
<dbReference type="RefSeq" id="WP_055738254.1">
    <property type="nucleotide sequence ID" value="NZ_JAAIWL010000089.1"/>
</dbReference>
<dbReference type="EMBL" id="LJJC01000004">
    <property type="protein sequence ID" value="KQL54213.1"/>
    <property type="molecule type" value="Genomic_DNA"/>
</dbReference>
<organism evidence="7 11">
    <name type="scientific">Heyndrickxia shackletonii</name>
    <dbReference type="NCBI Taxonomy" id="157838"/>
    <lineage>
        <taxon>Bacteria</taxon>
        <taxon>Bacillati</taxon>
        <taxon>Bacillota</taxon>
        <taxon>Bacilli</taxon>
        <taxon>Bacillales</taxon>
        <taxon>Bacillaceae</taxon>
        <taxon>Heyndrickxia</taxon>
    </lineage>
</organism>
<evidence type="ECO:0000313" key="11">
    <source>
        <dbReference type="Proteomes" id="UP000051888"/>
    </source>
</evidence>
<dbReference type="NCBIfam" id="NF033543">
    <property type="entry name" value="transpos_IS256"/>
    <property type="match status" value="1"/>
</dbReference>
<dbReference type="OrthoDB" id="9779930at2"/>
<evidence type="ECO:0000256" key="2">
    <source>
        <dbReference type="ARBA" id="ARBA00010961"/>
    </source>
</evidence>
<reference evidence="7 11" key="1">
    <citation type="submission" date="2015-09" db="EMBL/GenBank/DDBJ databases">
        <title>Genome sequencing project for genomic taxonomy and phylogenomics of Bacillus-like bacteria.</title>
        <authorList>
            <person name="Liu B."/>
            <person name="Wang J."/>
            <person name="Zhu Y."/>
            <person name="Liu G."/>
            <person name="Chen Q."/>
            <person name="Chen Z."/>
            <person name="Lan J."/>
            <person name="Che J."/>
            <person name="Ge C."/>
            <person name="Shi H."/>
            <person name="Pan Z."/>
            <person name="Liu X."/>
        </authorList>
    </citation>
    <scope>NUCLEOTIDE SEQUENCE [LARGE SCALE GENOMIC DNA]</scope>
    <source>
        <strain evidence="7 11">LMG 18435</strain>
    </source>
</reference>
<dbReference type="GO" id="GO:0004803">
    <property type="term" value="F:transposase activity"/>
    <property type="evidence" value="ECO:0007669"/>
    <property type="project" value="UniProtKB-UniRule"/>
</dbReference>
<dbReference type="GO" id="GO:0006313">
    <property type="term" value="P:DNA transposition"/>
    <property type="evidence" value="ECO:0007669"/>
    <property type="project" value="UniProtKB-UniRule"/>
</dbReference>
<keyword evidence="4 6" id="KW-0238">DNA-binding</keyword>
<evidence type="ECO:0000256" key="5">
    <source>
        <dbReference type="ARBA" id="ARBA00023172"/>
    </source>
</evidence>
<dbReference type="EMBL" id="LJJC01000004">
    <property type="protein sequence ID" value="KQL53282.1"/>
    <property type="molecule type" value="Genomic_DNA"/>
</dbReference>
<comment type="caution">
    <text evidence="7">The sequence shown here is derived from an EMBL/GenBank/DDBJ whole genome shotgun (WGS) entry which is preliminary data.</text>
</comment>
<evidence type="ECO:0000256" key="4">
    <source>
        <dbReference type="ARBA" id="ARBA00023125"/>
    </source>
</evidence>
<dbReference type="GO" id="GO:0003677">
    <property type="term" value="F:DNA binding"/>
    <property type="evidence" value="ECO:0007669"/>
    <property type="project" value="UniProtKB-UniRule"/>
</dbReference>
<dbReference type="PANTHER" id="PTHR33217:SF7">
    <property type="entry name" value="TRANSPOSASE FOR INSERTION SEQUENCE ELEMENT IS1081"/>
    <property type="match status" value="1"/>
</dbReference>
<gene>
    <name evidence="7" type="ORF">AN964_02760</name>
    <name evidence="8" type="ORF">AN964_04750</name>
    <name evidence="9" type="ORF">AN964_07115</name>
    <name evidence="10" type="ORF">AN964_12395</name>
</gene>
<dbReference type="AlphaFoldDB" id="A0A0Q3WVI5"/>
<name>A0A0Q3WVI5_9BACI</name>
<dbReference type="PANTHER" id="PTHR33217">
    <property type="entry name" value="TRANSPOSASE FOR INSERTION SEQUENCE ELEMENT IS1081"/>
    <property type="match status" value="1"/>
</dbReference>
<dbReference type="Proteomes" id="UP000051888">
    <property type="component" value="Unassembled WGS sequence"/>
</dbReference>
<dbReference type="PATRIC" id="fig|157838.3.peg.1055"/>
<keyword evidence="5 6" id="KW-0233">DNA recombination</keyword>
<comment type="similarity">
    <text evidence="2 6">Belongs to the transposase mutator family.</text>
</comment>
<evidence type="ECO:0000313" key="7">
    <source>
        <dbReference type="EMBL" id="KQL52563.1"/>
    </source>
</evidence>
<dbReference type="EMBL" id="LJJC01000004">
    <property type="protein sequence ID" value="KQL52889.1"/>
    <property type="molecule type" value="Genomic_DNA"/>
</dbReference>
<dbReference type="InterPro" id="IPR001207">
    <property type="entry name" value="Transposase_mutator"/>
</dbReference>
<sequence length="393" mass="45419">MTQINITINLEDLKEKIEKSSLESPVKASLTLILNSLMEKERDEYINALSHERTEERRGYRNGYYERELMTGAGSLTLKVPRTRDGEFSTTIFEKFKRCDQALILSMIEMVVNGVSTRKVTKIVEELCGKSVSKSLVSNLIKTLDPAINEWRNRPLNVSYYPYIYVDAMYIKVRENKQVVSKSVHIAVGVTEGGHREIIGLKINHTESTESWSFFFEYLKSRGLQSPKMVISDAHSGLVSSIKETFLGTSWQRCTVHFIRNLLDSLPKKGTAEARQELKCLFKNSDMDVVRDLKNRFVEKYQDTKGFSKTIDILDSGFEDAIQFLAHPVEYHISLRTTNMLERLNQEVRRRERVIRIFTNDQSAIRIIGSVLMDINEEWTSKDYPYLKKSKDN</sequence>
<accession>A0A0Q3WVI5</accession>
<dbReference type="EMBL" id="LJJC01000004">
    <property type="protein sequence ID" value="KQL52563.1"/>
    <property type="molecule type" value="Genomic_DNA"/>
</dbReference>
<protein>
    <recommendedName>
        <fullName evidence="6">Mutator family transposase</fullName>
    </recommendedName>
</protein>
<evidence type="ECO:0000313" key="9">
    <source>
        <dbReference type="EMBL" id="KQL53282.1"/>
    </source>
</evidence>
<comment type="function">
    <text evidence="1 6">Required for the transposition of the insertion element.</text>
</comment>
<evidence type="ECO:0000256" key="6">
    <source>
        <dbReference type="RuleBase" id="RU365089"/>
    </source>
</evidence>
<keyword evidence="6" id="KW-0814">Transposable element</keyword>
<evidence type="ECO:0000256" key="1">
    <source>
        <dbReference type="ARBA" id="ARBA00002190"/>
    </source>
</evidence>
<dbReference type="Pfam" id="PF00872">
    <property type="entry name" value="Transposase_mut"/>
    <property type="match status" value="1"/>
</dbReference>
<evidence type="ECO:0000313" key="10">
    <source>
        <dbReference type="EMBL" id="KQL54213.1"/>
    </source>
</evidence>
<evidence type="ECO:0000256" key="3">
    <source>
        <dbReference type="ARBA" id="ARBA00022578"/>
    </source>
</evidence>
<keyword evidence="11" id="KW-1185">Reference proteome</keyword>
<evidence type="ECO:0000313" key="8">
    <source>
        <dbReference type="EMBL" id="KQL52889.1"/>
    </source>
</evidence>
<proteinExistence type="inferred from homology"/>